<accession>A0A6B2LKJ8</accession>
<feature type="domain" description="Hikeshi-like N-terminal" evidence="2">
    <location>
        <begin position="5"/>
        <end position="126"/>
    </location>
</feature>
<feature type="domain" description="Hikeshi-like C-terminal" evidence="3">
    <location>
        <begin position="138"/>
        <end position="193"/>
    </location>
</feature>
<dbReference type="GO" id="GO:0005634">
    <property type="term" value="C:nucleus"/>
    <property type="evidence" value="ECO:0007669"/>
    <property type="project" value="TreeGrafter"/>
</dbReference>
<proteinExistence type="inferred from homology"/>
<dbReference type="InterPro" id="IPR008493">
    <property type="entry name" value="Hikeshi-like_N"/>
</dbReference>
<dbReference type="GO" id="GO:0006606">
    <property type="term" value="P:protein import into nucleus"/>
    <property type="evidence" value="ECO:0007669"/>
    <property type="project" value="TreeGrafter"/>
</dbReference>
<dbReference type="GO" id="GO:0061608">
    <property type="term" value="F:nuclear import signal receptor activity"/>
    <property type="evidence" value="ECO:0007669"/>
    <property type="project" value="TreeGrafter"/>
</dbReference>
<protein>
    <submittedName>
        <fullName evidence="4">Uncharacterized protein</fullName>
    </submittedName>
</protein>
<dbReference type="GO" id="GO:0005829">
    <property type="term" value="C:cytosol"/>
    <property type="evidence" value="ECO:0007669"/>
    <property type="project" value="TreeGrafter"/>
</dbReference>
<comment type="similarity">
    <text evidence="1">Belongs to the OPI10 family.</text>
</comment>
<dbReference type="AlphaFoldDB" id="A0A6B2LKJ8"/>
<evidence type="ECO:0000256" key="1">
    <source>
        <dbReference type="ARBA" id="ARBA00006623"/>
    </source>
</evidence>
<reference evidence="4" key="1">
    <citation type="journal article" date="2020" name="J. Eukaryot. Microbiol.">
        <title>De novo Sequencing, Assembly and Annotation of the Transcriptome for the Free-Living Testate Amoeba Arcella intermedia.</title>
        <authorList>
            <person name="Ribeiro G.M."/>
            <person name="Porfirio-Sousa A.L."/>
            <person name="Maurer-Alcala X.X."/>
            <person name="Katz L.A."/>
            <person name="Lahr D.J.G."/>
        </authorList>
    </citation>
    <scope>NUCLEOTIDE SEQUENCE</scope>
</reference>
<evidence type="ECO:0000313" key="4">
    <source>
        <dbReference type="EMBL" id="NDV37228.1"/>
    </source>
</evidence>
<name>A0A6B2LKJ8_9EUKA</name>
<dbReference type="PANTHER" id="PTHR12925">
    <property type="entry name" value="HIKESHI FAMILY MEMBER"/>
    <property type="match status" value="1"/>
</dbReference>
<evidence type="ECO:0000259" key="3">
    <source>
        <dbReference type="Pfam" id="PF21057"/>
    </source>
</evidence>
<dbReference type="EMBL" id="GIBP01008259">
    <property type="protein sequence ID" value="NDV37228.1"/>
    <property type="molecule type" value="Transcribed_RNA"/>
</dbReference>
<organism evidence="4">
    <name type="scientific">Arcella intermedia</name>
    <dbReference type="NCBI Taxonomy" id="1963864"/>
    <lineage>
        <taxon>Eukaryota</taxon>
        <taxon>Amoebozoa</taxon>
        <taxon>Tubulinea</taxon>
        <taxon>Elardia</taxon>
        <taxon>Arcellinida</taxon>
        <taxon>Sphaerothecina</taxon>
        <taxon>Arcellidae</taxon>
        <taxon>Arcella</taxon>
    </lineage>
</organism>
<dbReference type="Pfam" id="PF21057">
    <property type="entry name" value="Hikeshi-like_C"/>
    <property type="match status" value="1"/>
</dbReference>
<dbReference type="PANTHER" id="PTHR12925:SF0">
    <property type="entry name" value="PROTEIN HIKESHI"/>
    <property type="match status" value="1"/>
</dbReference>
<dbReference type="InterPro" id="IPR031318">
    <property type="entry name" value="OPI10"/>
</dbReference>
<dbReference type="InterPro" id="IPR048364">
    <property type="entry name" value="Hikeshi-like_C"/>
</dbReference>
<sequence length="194" mass="21916">MLSVVVGGRLVQNQFVQVSPNKIVFPLSNATEIANVCVFLNSPLPEGSGAVIYIGWPSVNGSYQNWQFLGYISNVQPSGIYKIVPQKNPELTIGPDFGKFHHPQENIMAQIGVELGDLKAIEHQYGRKDPNKVVSDKLEFAKKMATSLFEYIASFQGTNYTFKQEPMVPLSLVEKWYTNFENKLKNNPDFWKQQ</sequence>
<evidence type="ECO:0000259" key="2">
    <source>
        <dbReference type="Pfam" id="PF05603"/>
    </source>
</evidence>
<dbReference type="Pfam" id="PF05603">
    <property type="entry name" value="Hikeshi-like_N"/>
    <property type="match status" value="1"/>
</dbReference>